<evidence type="ECO:0000256" key="2">
    <source>
        <dbReference type="PIRSR" id="PIRSR640198-2"/>
    </source>
</evidence>
<dbReference type="PROSITE" id="PS51459">
    <property type="entry name" value="FIDO"/>
    <property type="match status" value="1"/>
</dbReference>
<evidence type="ECO:0000313" key="4">
    <source>
        <dbReference type="EMBL" id="OGD79425.1"/>
    </source>
</evidence>
<keyword evidence="2" id="KW-0067">ATP-binding</keyword>
<evidence type="ECO:0000313" key="5">
    <source>
        <dbReference type="Proteomes" id="UP000176682"/>
    </source>
</evidence>
<feature type="domain" description="Fido" evidence="3">
    <location>
        <begin position="85"/>
        <end position="226"/>
    </location>
</feature>
<dbReference type="SUPFAM" id="SSF140931">
    <property type="entry name" value="Fic-like"/>
    <property type="match status" value="1"/>
</dbReference>
<dbReference type="Proteomes" id="UP000176682">
    <property type="component" value="Unassembled WGS sequence"/>
</dbReference>
<sequence length="311" mass="35673">MKYRWTETEEIKTLLIRLEALKIALEKTKKLPHVELGLRQKSLLKSAVYSARIEGLPDEETAPRKASQNLLTAYNYIYSHRESELSLVLMKKLHRMVMRGLSPGAGSLRVEPWAIFDQAGNAIYLAPLPHDLPPLLDNYLRDIKQLRVHGAVVASLAQFIFEKIHPFADGNGRVGRLISALVLEQRGFGFRGLVPFERYIETHRDGYYRTLEQNTDATEFITFFLEAVSAELDQMLDQFIGGEEKPEDLLLPRRREMLTILSDHPVCSFDFLRRRFMAVNEKTLHNDLARLMKQGFVKKIGSTRGAVYSKT</sequence>
<accession>A0A1F5FIG5</accession>
<protein>
    <recommendedName>
        <fullName evidence="3">Fido domain-containing protein</fullName>
    </recommendedName>
</protein>
<dbReference type="Pfam" id="PF02661">
    <property type="entry name" value="Fic"/>
    <property type="match status" value="1"/>
</dbReference>
<evidence type="ECO:0000259" key="3">
    <source>
        <dbReference type="PROSITE" id="PS51459"/>
    </source>
</evidence>
<dbReference type="PANTHER" id="PTHR13504">
    <property type="entry name" value="FIDO DOMAIN-CONTAINING PROTEIN DDB_G0283145"/>
    <property type="match status" value="1"/>
</dbReference>
<dbReference type="EMBL" id="MFAM01000021">
    <property type="protein sequence ID" value="OGD79425.1"/>
    <property type="molecule type" value="Genomic_DNA"/>
</dbReference>
<dbReference type="InterPro" id="IPR003812">
    <property type="entry name" value="Fido"/>
</dbReference>
<dbReference type="InterPro" id="IPR036597">
    <property type="entry name" value="Fido-like_dom_sf"/>
</dbReference>
<name>A0A1F5FIG5_9BACT</name>
<dbReference type="Gene3D" id="1.10.3290.10">
    <property type="entry name" value="Fido-like domain"/>
    <property type="match status" value="1"/>
</dbReference>
<comment type="caution">
    <text evidence="4">The sequence shown here is derived from an EMBL/GenBank/DDBJ whole genome shotgun (WGS) entry which is preliminary data.</text>
</comment>
<dbReference type="AlphaFoldDB" id="A0A1F5FIG5"/>
<dbReference type="InterPro" id="IPR040198">
    <property type="entry name" value="Fido_containing"/>
</dbReference>
<reference evidence="4 5" key="1">
    <citation type="journal article" date="2016" name="Nat. Commun.">
        <title>Thousands of microbial genomes shed light on interconnected biogeochemical processes in an aquifer system.</title>
        <authorList>
            <person name="Anantharaman K."/>
            <person name="Brown C.T."/>
            <person name="Hug L.A."/>
            <person name="Sharon I."/>
            <person name="Castelle C.J."/>
            <person name="Probst A.J."/>
            <person name="Thomas B.C."/>
            <person name="Singh A."/>
            <person name="Wilkins M.J."/>
            <person name="Karaoz U."/>
            <person name="Brodie E.L."/>
            <person name="Williams K.H."/>
            <person name="Hubbard S.S."/>
            <person name="Banfield J.F."/>
        </authorList>
    </citation>
    <scope>NUCLEOTIDE SEQUENCE [LARGE SCALE GENOMIC DNA]</scope>
</reference>
<feature type="binding site" evidence="2">
    <location>
        <begin position="169"/>
        <end position="176"/>
    </location>
    <ligand>
        <name>ATP</name>
        <dbReference type="ChEBI" id="CHEBI:30616"/>
    </ligand>
</feature>
<dbReference type="PANTHER" id="PTHR13504:SF38">
    <property type="entry name" value="FIDO DOMAIN-CONTAINING PROTEIN"/>
    <property type="match status" value="1"/>
</dbReference>
<organism evidence="4 5">
    <name type="scientific">Candidatus Collierbacteria bacterium RIFOXYB1_FULL_49_13</name>
    <dbReference type="NCBI Taxonomy" id="1817728"/>
    <lineage>
        <taxon>Bacteria</taxon>
        <taxon>Candidatus Collieribacteriota</taxon>
    </lineage>
</organism>
<dbReference type="GO" id="GO:0005524">
    <property type="term" value="F:ATP binding"/>
    <property type="evidence" value="ECO:0007669"/>
    <property type="project" value="UniProtKB-KW"/>
</dbReference>
<proteinExistence type="predicted"/>
<keyword evidence="2" id="KW-0547">Nucleotide-binding</keyword>
<feature type="active site" evidence="1">
    <location>
        <position position="165"/>
    </location>
</feature>
<gene>
    <name evidence="4" type="ORF">A2368_02245</name>
</gene>
<feature type="binding site" evidence="2">
    <location>
        <begin position="207"/>
        <end position="208"/>
    </location>
    <ligand>
        <name>ATP</name>
        <dbReference type="ChEBI" id="CHEBI:30616"/>
    </ligand>
</feature>
<evidence type="ECO:0000256" key="1">
    <source>
        <dbReference type="PIRSR" id="PIRSR640198-1"/>
    </source>
</evidence>